<dbReference type="VEuPathDB" id="ToxoDB:ETH2_1531200"/>
<dbReference type="Gene3D" id="1.25.10.10">
    <property type="entry name" value="Leucine-rich Repeat Variant"/>
    <property type="match status" value="1"/>
</dbReference>
<gene>
    <name evidence="7" type="ORF">ETH_00034490</name>
</gene>
<feature type="compositionally biased region" description="Acidic residues" evidence="6">
    <location>
        <begin position="916"/>
        <end position="933"/>
    </location>
</feature>
<dbReference type="GO" id="GO:0005737">
    <property type="term" value="C:cytoplasm"/>
    <property type="evidence" value="ECO:0007669"/>
    <property type="project" value="UniProtKB-SubCell"/>
</dbReference>
<sequence>MPQMSIPANTGGNLINEVLLKLQSPDGDVRRAAEELLNKSPTEQLLPALAAAAAVSEEEPCNRQMAAVLVRRYAHIRLKDTSNEHQQKQKLIEHVIQTIVSTLTSGSPFIVRKAAAEAIGELWQHLPSSAIASEAAPFGSIVQWLDADQMKENQREDECLLWLLVDRLADAADPEVYAQRAPQIARKLSLTFQQVDVEKSTAAEEALETMFIRIARWKAEGGKAKETKKQAIAAFCSICPVVLQMLIRQPCPELLAPLVSLAERGPQFFRDQHALLLDAVKTILANTSNVEAEETRQMALQLAAAAFLGASAVLRKHMALVDELLMLLADAAAASPCDWESAAAWESQAREEETGEETLHSVALQLMADIASMLCSSCSGQDHGADGGPARKSSFSGGLNALSKLMNIFSLLVEQQDPRYSFTALELLALLLDDDTCRPLLGPYADKLVFACMAALKAPDARLRWQGLKCFGLMMQQEDQWIRQVQQKYGEQLLSSLSDQSASDPSVRCRRQATLALAALLAGLAPEEGDDPPPETLALVLPKLNGTLSQAVITGCSSDDMQTQEFALALASALAKACGTAFIPHYPAFIVALRNLLGEDDATGKQKVQQLLEEHAGRCLLQAAVEFAADLGSAVGKDVLKPDAPWLVERLHSIMLSCEAVPAASAVFGATMTCLAVAAPACGPEMLHQMRPLMDIVLRKANMDIQLGVSQEVGSAAGSLNAGAELSEEGGVSQFRVQDKTGKQTIISINTSAVEERLAAIRLLGALASAIGPAAPADLGQEWTAAALQSCSSGFSIVRNAAFEVLPSCLTTLASAPTQQGQATTAALDLAASFLTSTEGQLPPSQATLAAERMLPAVAEIVADQAKRKREGMLPEECKVPSNQRAALLEKLFVGMGKLILPVLTNEFERLASKEEQDDEWEDLNEDGDEEDSSSFYDSVMQCSGNFFKVYGSECLPHFDAHLRLPYGALLAHDQTSYYGKVAALCLYADAINFGDPSATLEYSKVLLPAALLAISPQAEWAIDEEHALVVSASVYGLGVVAQRHPELFSLQLQSAVETLERCLASPLLRTEVGRAAADGAACAFLKVLTEFGRGQGIEGASAKLAKLLETW</sequence>
<proteinExistence type="predicted"/>
<evidence type="ECO:0000256" key="6">
    <source>
        <dbReference type="SAM" id="MobiDB-lite"/>
    </source>
</evidence>
<comment type="subcellular location">
    <subcellularLocation>
        <location evidence="1">Cytoplasm</location>
    </subcellularLocation>
</comment>
<dbReference type="GeneID" id="25255964"/>
<dbReference type="EMBL" id="HG675627">
    <property type="protein sequence ID" value="CDJ41442.1"/>
    <property type="molecule type" value="Genomic_DNA"/>
</dbReference>
<evidence type="ECO:0000256" key="1">
    <source>
        <dbReference type="ARBA" id="ARBA00004496"/>
    </source>
</evidence>
<evidence type="ECO:0000256" key="3">
    <source>
        <dbReference type="ARBA" id="ARBA00022490"/>
    </source>
</evidence>
<name>U6KTM8_EIMTE</name>
<feature type="region of interest" description="Disordered" evidence="6">
    <location>
        <begin position="914"/>
        <end position="935"/>
    </location>
</feature>
<evidence type="ECO:0000256" key="5">
    <source>
        <dbReference type="ARBA" id="ARBA00022927"/>
    </source>
</evidence>
<organism evidence="7 8">
    <name type="scientific">Eimeria tenella</name>
    <name type="common">Coccidian parasite</name>
    <dbReference type="NCBI Taxonomy" id="5802"/>
    <lineage>
        <taxon>Eukaryota</taxon>
        <taxon>Sar</taxon>
        <taxon>Alveolata</taxon>
        <taxon>Apicomplexa</taxon>
        <taxon>Conoidasida</taxon>
        <taxon>Coccidia</taxon>
        <taxon>Eucoccidiorida</taxon>
        <taxon>Eimeriorina</taxon>
        <taxon>Eimeriidae</taxon>
        <taxon>Eimeria</taxon>
    </lineage>
</organism>
<keyword evidence="3" id="KW-0963">Cytoplasm</keyword>
<dbReference type="InterPro" id="IPR011989">
    <property type="entry name" value="ARM-like"/>
</dbReference>
<evidence type="ECO:0008006" key="9">
    <source>
        <dbReference type="Google" id="ProtNLM"/>
    </source>
</evidence>
<dbReference type="VEuPathDB" id="ToxoDB:ETH_00034490"/>
<dbReference type="RefSeq" id="XP_013232192.1">
    <property type="nucleotide sequence ID" value="XM_013376738.1"/>
</dbReference>
<dbReference type="SUPFAM" id="SSF48371">
    <property type="entry name" value="ARM repeat"/>
    <property type="match status" value="1"/>
</dbReference>
<dbReference type="Proteomes" id="UP000030747">
    <property type="component" value="Unassembled WGS sequence"/>
</dbReference>
<evidence type="ECO:0000313" key="8">
    <source>
        <dbReference type="Proteomes" id="UP000030747"/>
    </source>
</evidence>
<reference evidence="7" key="1">
    <citation type="submission" date="2013-10" db="EMBL/GenBank/DDBJ databases">
        <title>Genomic analysis of the causative agents of coccidiosis in chickens.</title>
        <authorList>
            <person name="Reid A.J."/>
            <person name="Blake D."/>
            <person name="Billington K."/>
            <person name="Browne H."/>
            <person name="Dunn M."/>
            <person name="Hung S."/>
            <person name="Kawahara F."/>
            <person name="Miranda-Saavedra D."/>
            <person name="Mourier T."/>
            <person name="Nagra H."/>
            <person name="Otto T.D."/>
            <person name="Rawlings N."/>
            <person name="Sanchez A."/>
            <person name="Sanders M."/>
            <person name="Subramaniam C."/>
            <person name="Tay Y."/>
            <person name="Dear P."/>
            <person name="Doerig C."/>
            <person name="Gruber A."/>
            <person name="Parkinson J."/>
            <person name="Shirley M."/>
            <person name="Wan K.L."/>
            <person name="Berriman M."/>
            <person name="Tomley F."/>
            <person name="Pain A."/>
        </authorList>
    </citation>
    <scope>NUCLEOTIDE SEQUENCE [LARGE SCALE GENOMIC DNA]</scope>
    <source>
        <strain evidence="7">Houghton</strain>
    </source>
</reference>
<reference evidence="7" key="2">
    <citation type="submission" date="2013-10" db="EMBL/GenBank/DDBJ databases">
        <authorList>
            <person name="Aslett M."/>
        </authorList>
    </citation>
    <scope>NUCLEOTIDE SEQUENCE [LARGE SCALE GENOMIC DNA]</scope>
    <source>
        <strain evidence="7">Houghton</strain>
    </source>
</reference>
<dbReference type="GO" id="GO:0006606">
    <property type="term" value="P:protein import into nucleus"/>
    <property type="evidence" value="ECO:0007669"/>
    <property type="project" value="InterPro"/>
</dbReference>
<dbReference type="OMA" id="CSGNFFK"/>
<keyword evidence="8" id="KW-1185">Reference proteome</keyword>
<dbReference type="InterPro" id="IPR040122">
    <property type="entry name" value="Importin_beta"/>
</dbReference>
<dbReference type="OrthoDB" id="543373at2759"/>
<protein>
    <recommendedName>
        <fullName evidence="9">HEAT repeat-containing protein</fullName>
    </recommendedName>
</protein>
<evidence type="ECO:0000313" key="7">
    <source>
        <dbReference type="EMBL" id="CDJ41442.1"/>
    </source>
</evidence>
<accession>U6KTM8</accession>
<dbReference type="AlphaFoldDB" id="U6KTM8"/>
<keyword evidence="5" id="KW-0653">Protein transport</keyword>
<dbReference type="InterPro" id="IPR016024">
    <property type="entry name" value="ARM-type_fold"/>
</dbReference>
<keyword evidence="2" id="KW-0813">Transport</keyword>
<dbReference type="PANTHER" id="PTHR10527">
    <property type="entry name" value="IMPORTIN BETA"/>
    <property type="match status" value="1"/>
</dbReference>
<evidence type="ECO:0000256" key="4">
    <source>
        <dbReference type="ARBA" id="ARBA00022737"/>
    </source>
</evidence>
<evidence type="ECO:0000256" key="2">
    <source>
        <dbReference type="ARBA" id="ARBA00022448"/>
    </source>
</evidence>
<keyword evidence="4" id="KW-0677">Repeat</keyword>